<keyword evidence="2" id="KW-0805">Transcription regulation</keyword>
<evidence type="ECO:0000256" key="5">
    <source>
        <dbReference type="PROSITE-ProRule" id="PRU00169"/>
    </source>
</evidence>
<dbReference type="SUPFAM" id="SSF52172">
    <property type="entry name" value="CheY-like"/>
    <property type="match status" value="1"/>
</dbReference>
<dbReference type="GO" id="GO:0000160">
    <property type="term" value="P:phosphorelay signal transduction system"/>
    <property type="evidence" value="ECO:0007669"/>
    <property type="project" value="InterPro"/>
</dbReference>
<evidence type="ECO:0000256" key="2">
    <source>
        <dbReference type="ARBA" id="ARBA00023015"/>
    </source>
</evidence>
<dbReference type="GO" id="GO:0003677">
    <property type="term" value="F:DNA binding"/>
    <property type="evidence" value="ECO:0007669"/>
    <property type="project" value="UniProtKB-KW"/>
</dbReference>
<dbReference type="InterPro" id="IPR011006">
    <property type="entry name" value="CheY-like_superfamily"/>
</dbReference>
<evidence type="ECO:0000256" key="3">
    <source>
        <dbReference type="ARBA" id="ARBA00023125"/>
    </source>
</evidence>
<dbReference type="GO" id="GO:0006355">
    <property type="term" value="P:regulation of DNA-templated transcription"/>
    <property type="evidence" value="ECO:0007669"/>
    <property type="project" value="InterPro"/>
</dbReference>
<dbReference type="CDD" id="cd06170">
    <property type="entry name" value="LuxR_C_like"/>
    <property type="match status" value="1"/>
</dbReference>
<dbReference type="InterPro" id="IPR039420">
    <property type="entry name" value="WalR-like"/>
</dbReference>
<keyword evidence="1 5" id="KW-0597">Phosphoprotein</keyword>
<accession>A0A1I3HSY5</accession>
<gene>
    <name evidence="8" type="ORF">SAMN05216275_1032</name>
</gene>
<keyword evidence="3" id="KW-0238">DNA-binding</keyword>
<evidence type="ECO:0000313" key="9">
    <source>
        <dbReference type="Proteomes" id="UP000199111"/>
    </source>
</evidence>
<evidence type="ECO:0000313" key="8">
    <source>
        <dbReference type="EMBL" id="SFI38854.1"/>
    </source>
</evidence>
<dbReference type="PANTHER" id="PTHR43214">
    <property type="entry name" value="TWO-COMPONENT RESPONSE REGULATOR"/>
    <property type="match status" value="1"/>
</dbReference>
<feature type="domain" description="Response regulatory" evidence="7">
    <location>
        <begin position="3"/>
        <end position="118"/>
    </location>
</feature>
<dbReference type="PROSITE" id="PS50043">
    <property type="entry name" value="HTH_LUXR_2"/>
    <property type="match status" value="1"/>
</dbReference>
<dbReference type="CDD" id="cd17535">
    <property type="entry name" value="REC_NarL-like"/>
    <property type="match status" value="1"/>
</dbReference>
<dbReference type="SMART" id="SM00448">
    <property type="entry name" value="REC"/>
    <property type="match status" value="1"/>
</dbReference>
<dbReference type="RefSeq" id="WP_093885785.1">
    <property type="nucleotide sequence ID" value="NZ_FOQY01000003.1"/>
</dbReference>
<dbReference type="PANTHER" id="PTHR43214:SF24">
    <property type="entry name" value="TRANSCRIPTIONAL REGULATORY PROTEIN NARL-RELATED"/>
    <property type="match status" value="1"/>
</dbReference>
<dbReference type="PROSITE" id="PS00622">
    <property type="entry name" value="HTH_LUXR_1"/>
    <property type="match status" value="1"/>
</dbReference>
<evidence type="ECO:0000256" key="1">
    <source>
        <dbReference type="ARBA" id="ARBA00022553"/>
    </source>
</evidence>
<dbReference type="Pfam" id="PF00072">
    <property type="entry name" value="Response_reg"/>
    <property type="match status" value="1"/>
</dbReference>
<organism evidence="8 9">
    <name type="scientific">Streptosporangium canum</name>
    <dbReference type="NCBI Taxonomy" id="324952"/>
    <lineage>
        <taxon>Bacteria</taxon>
        <taxon>Bacillati</taxon>
        <taxon>Actinomycetota</taxon>
        <taxon>Actinomycetes</taxon>
        <taxon>Streptosporangiales</taxon>
        <taxon>Streptosporangiaceae</taxon>
        <taxon>Streptosporangium</taxon>
    </lineage>
</organism>
<dbReference type="Pfam" id="PF00196">
    <property type="entry name" value="GerE"/>
    <property type="match status" value="1"/>
</dbReference>
<evidence type="ECO:0000256" key="4">
    <source>
        <dbReference type="ARBA" id="ARBA00023163"/>
    </source>
</evidence>
<evidence type="ECO:0000259" key="7">
    <source>
        <dbReference type="PROSITE" id="PS50110"/>
    </source>
</evidence>
<reference evidence="9" key="1">
    <citation type="submission" date="2016-10" db="EMBL/GenBank/DDBJ databases">
        <authorList>
            <person name="Varghese N."/>
            <person name="Submissions S."/>
        </authorList>
    </citation>
    <scope>NUCLEOTIDE SEQUENCE [LARGE SCALE GENOMIC DNA]</scope>
    <source>
        <strain evidence="9">CGMCC 4.2126</strain>
    </source>
</reference>
<protein>
    <submittedName>
        <fullName evidence="8">Two component transcriptional regulator, LuxR family</fullName>
    </submittedName>
</protein>
<dbReference type="InterPro" id="IPR000792">
    <property type="entry name" value="Tscrpt_reg_LuxR_C"/>
</dbReference>
<sequence>MIRLLLVDDHPVVRKGLRAVFDQAGDMAVTGEAATGEEAVRLAPGADVVLMDLRLGAGMSGAESTRLIGGLPRPPRVLVLTTYDTDGDIFAAIEAGAAGYLLKDAPTDDLLDAIRAVARGETILAPPVAARLVTRMRSPRASLSPREVEIVLLVADGLSNRQIARELFISEATVKSHLVHIYAKLEVDNRTGAVKVARRRGLLRR</sequence>
<dbReference type="InterPro" id="IPR016032">
    <property type="entry name" value="Sig_transdc_resp-reg_C-effctor"/>
</dbReference>
<dbReference type="EMBL" id="FOQY01000003">
    <property type="protein sequence ID" value="SFI38854.1"/>
    <property type="molecule type" value="Genomic_DNA"/>
</dbReference>
<name>A0A1I3HSY5_9ACTN</name>
<dbReference type="InterPro" id="IPR001789">
    <property type="entry name" value="Sig_transdc_resp-reg_receiver"/>
</dbReference>
<dbReference type="GeneID" id="96296780"/>
<keyword evidence="4" id="KW-0804">Transcription</keyword>
<dbReference type="InterPro" id="IPR058245">
    <property type="entry name" value="NreC/VraR/RcsB-like_REC"/>
</dbReference>
<dbReference type="SUPFAM" id="SSF46894">
    <property type="entry name" value="C-terminal effector domain of the bipartite response regulators"/>
    <property type="match status" value="1"/>
</dbReference>
<dbReference type="Proteomes" id="UP000199111">
    <property type="component" value="Unassembled WGS sequence"/>
</dbReference>
<feature type="modified residue" description="4-aspartylphosphate" evidence="5">
    <location>
        <position position="52"/>
    </location>
</feature>
<dbReference type="Gene3D" id="3.40.50.2300">
    <property type="match status" value="1"/>
</dbReference>
<proteinExistence type="predicted"/>
<dbReference type="PRINTS" id="PR00038">
    <property type="entry name" value="HTHLUXR"/>
</dbReference>
<feature type="domain" description="HTH luxR-type" evidence="6">
    <location>
        <begin position="136"/>
        <end position="201"/>
    </location>
</feature>
<keyword evidence="9" id="KW-1185">Reference proteome</keyword>
<dbReference type="PROSITE" id="PS50110">
    <property type="entry name" value="RESPONSE_REGULATORY"/>
    <property type="match status" value="1"/>
</dbReference>
<dbReference type="AlphaFoldDB" id="A0A1I3HSY5"/>
<evidence type="ECO:0000259" key="6">
    <source>
        <dbReference type="PROSITE" id="PS50043"/>
    </source>
</evidence>
<dbReference type="SMART" id="SM00421">
    <property type="entry name" value="HTH_LUXR"/>
    <property type="match status" value="1"/>
</dbReference>